<organism evidence="4 5">
    <name type="scientific">Rotaria magnacalcarata</name>
    <dbReference type="NCBI Taxonomy" id="392030"/>
    <lineage>
        <taxon>Eukaryota</taxon>
        <taxon>Metazoa</taxon>
        <taxon>Spiralia</taxon>
        <taxon>Gnathifera</taxon>
        <taxon>Rotifera</taxon>
        <taxon>Eurotatoria</taxon>
        <taxon>Bdelloidea</taxon>
        <taxon>Philodinida</taxon>
        <taxon>Philodinidae</taxon>
        <taxon>Rotaria</taxon>
    </lineage>
</organism>
<evidence type="ECO:0000313" key="3">
    <source>
        <dbReference type="EMBL" id="CAF5048596.1"/>
    </source>
</evidence>
<feature type="domain" description="RNase III" evidence="2">
    <location>
        <begin position="1"/>
        <end position="57"/>
    </location>
</feature>
<feature type="non-terminal residue" evidence="4">
    <location>
        <position position="1"/>
    </location>
</feature>
<evidence type="ECO:0000313" key="4">
    <source>
        <dbReference type="EMBL" id="CAF5051943.1"/>
    </source>
</evidence>
<dbReference type="PROSITE" id="PS00517">
    <property type="entry name" value="RNASE_3_1"/>
    <property type="match status" value="1"/>
</dbReference>
<dbReference type="PROSITE" id="PS50142">
    <property type="entry name" value="RNASE_3_2"/>
    <property type="match status" value="1"/>
</dbReference>
<dbReference type="Proteomes" id="UP000681720">
    <property type="component" value="Unassembled WGS sequence"/>
</dbReference>
<comment type="caution">
    <text evidence="4">The sequence shown here is derived from an EMBL/GenBank/DDBJ whole genome shotgun (WGS) entry which is preliminary data.</text>
</comment>
<dbReference type="Pfam" id="PF00636">
    <property type="entry name" value="Ribonuclease_3"/>
    <property type="match status" value="1"/>
</dbReference>
<evidence type="ECO:0000256" key="1">
    <source>
        <dbReference type="ARBA" id="ARBA00022801"/>
    </source>
</evidence>
<dbReference type="GO" id="GO:0004530">
    <property type="term" value="F:deoxyribonuclease I activity"/>
    <property type="evidence" value="ECO:0007669"/>
    <property type="project" value="TreeGrafter"/>
</dbReference>
<dbReference type="CDD" id="cd00593">
    <property type="entry name" value="RIBOc"/>
    <property type="match status" value="1"/>
</dbReference>
<dbReference type="InterPro" id="IPR000999">
    <property type="entry name" value="RNase_III_dom"/>
</dbReference>
<feature type="non-terminal residue" evidence="4">
    <location>
        <position position="57"/>
    </location>
</feature>
<evidence type="ECO:0000313" key="5">
    <source>
        <dbReference type="Proteomes" id="UP000681720"/>
    </source>
</evidence>
<dbReference type="GO" id="GO:0030422">
    <property type="term" value="P:siRNA processing"/>
    <property type="evidence" value="ECO:0007669"/>
    <property type="project" value="TreeGrafter"/>
</dbReference>
<dbReference type="GO" id="GO:0070578">
    <property type="term" value="C:RISC-loading complex"/>
    <property type="evidence" value="ECO:0007669"/>
    <property type="project" value="TreeGrafter"/>
</dbReference>
<dbReference type="GO" id="GO:0031054">
    <property type="term" value="P:pre-miRNA processing"/>
    <property type="evidence" value="ECO:0007669"/>
    <property type="project" value="TreeGrafter"/>
</dbReference>
<dbReference type="EMBL" id="CAJOBJ010228147">
    <property type="protein sequence ID" value="CAF5048596.1"/>
    <property type="molecule type" value="Genomic_DNA"/>
</dbReference>
<dbReference type="InterPro" id="IPR036389">
    <property type="entry name" value="RNase_III_sf"/>
</dbReference>
<dbReference type="GO" id="GO:0003723">
    <property type="term" value="F:RNA binding"/>
    <property type="evidence" value="ECO:0007669"/>
    <property type="project" value="TreeGrafter"/>
</dbReference>
<dbReference type="GO" id="GO:0004525">
    <property type="term" value="F:ribonuclease III activity"/>
    <property type="evidence" value="ECO:0007669"/>
    <property type="project" value="InterPro"/>
</dbReference>
<reference evidence="4" key="1">
    <citation type="submission" date="2021-02" db="EMBL/GenBank/DDBJ databases">
        <authorList>
            <person name="Nowell W R."/>
        </authorList>
    </citation>
    <scope>NUCLEOTIDE SEQUENCE</scope>
</reference>
<dbReference type="GO" id="GO:0005737">
    <property type="term" value="C:cytoplasm"/>
    <property type="evidence" value="ECO:0007669"/>
    <property type="project" value="TreeGrafter"/>
</dbReference>
<sequence>ASYSYNTITDCYQRLEFLGDAVLDYVITRYLYEHPKRHSPGELTDLRSALVNNNIFA</sequence>
<dbReference type="SUPFAM" id="SSF69065">
    <property type="entry name" value="RNase III domain-like"/>
    <property type="match status" value="1"/>
</dbReference>
<protein>
    <recommendedName>
        <fullName evidence="2">RNase III domain-containing protein</fullName>
    </recommendedName>
</protein>
<keyword evidence="1" id="KW-0378">Hydrolase</keyword>
<dbReference type="AlphaFoldDB" id="A0A8S3EG05"/>
<proteinExistence type="predicted"/>
<name>A0A8S3EG05_9BILA</name>
<accession>A0A8S3EG05</accession>
<dbReference type="GO" id="GO:0006309">
    <property type="term" value="P:apoptotic DNA fragmentation"/>
    <property type="evidence" value="ECO:0007669"/>
    <property type="project" value="TreeGrafter"/>
</dbReference>
<evidence type="ECO:0000259" key="2">
    <source>
        <dbReference type="PROSITE" id="PS50142"/>
    </source>
</evidence>
<dbReference type="Gene3D" id="1.10.1520.10">
    <property type="entry name" value="Ribonuclease III domain"/>
    <property type="match status" value="1"/>
</dbReference>
<gene>
    <name evidence="3" type="ORF">GIL414_LOCUS59828</name>
    <name evidence="4" type="ORF">GIL414_LOCUS60019</name>
</gene>
<dbReference type="EMBL" id="CAJOBJ010229654">
    <property type="protein sequence ID" value="CAF5051943.1"/>
    <property type="molecule type" value="Genomic_DNA"/>
</dbReference>
<dbReference type="PANTHER" id="PTHR14950:SF37">
    <property type="entry name" value="ENDORIBONUCLEASE DICER"/>
    <property type="match status" value="1"/>
</dbReference>
<dbReference type="PANTHER" id="PTHR14950">
    <property type="entry name" value="DICER-RELATED"/>
    <property type="match status" value="1"/>
</dbReference>
<dbReference type="GO" id="GO:0005634">
    <property type="term" value="C:nucleus"/>
    <property type="evidence" value="ECO:0007669"/>
    <property type="project" value="TreeGrafter"/>
</dbReference>